<organism evidence="1 2">
    <name type="scientific">Ostreobium quekettii</name>
    <dbReference type="NCBI Taxonomy" id="121088"/>
    <lineage>
        <taxon>Eukaryota</taxon>
        <taxon>Viridiplantae</taxon>
        <taxon>Chlorophyta</taxon>
        <taxon>core chlorophytes</taxon>
        <taxon>Ulvophyceae</taxon>
        <taxon>TCBD clade</taxon>
        <taxon>Bryopsidales</taxon>
        <taxon>Ostreobineae</taxon>
        <taxon>Ostreobiaceae</taxon>
        <taxon>Ostreobium</taxon>
    </lineage>
</organism>
<dbReference type="Proteomes" id="UP000708148">
    <property type="component" value="Unassembled WGS sequence"/>
</dbReference>
<name>A0A8S1JGH2_9CHLO</name>
<dbReference type="AlphaFoldDB" id="A0A8S1JGH2"/>
<comment type="caution">
    <text evidence="1">The sequence shown here is derived from an EMBL/GenBank/DDBJ whole genome shotgun (WGS) entry which is preliminary data.</text>
</comment>
<proteinExistence type="predicted"/>
<protein>
    <submittedName>
        <fullName evidence="1">Uncharacterized protein</fullName>
    </submittedName>
</protein>
<dbReference type="OrthoDB" id="577205at2759"/>
<reference evidence="1" key="1">
    <citation type="submission" date="2020-12" db="EMBL/GenBank/DDBJ databases">
        <authorList>
            <person name="Iha C."/>
        </authorList>
    </citation>
    <scope>NUCLEOTIDE SEQUENCE</scope>
</reference>
<dbReference type="EMBL" id="CAJHUC010003063">
    <property type="protein sequence ID" value="CAD7705268.1"/>
    <property type="molecule type" value="Genomic_DNA"/>
</dbReference>
<gene>
    <name evidence="1" type="ORF">OSTQU699_LOCUS10623</name>
</gene>
<evidence type="ECO:0000313" key="2">
    <source>
        <dbReference type="Proteomes" id="UP000708148"/>
    </source>
</evidence>
<keyword evidence="2" id="KW-1185">Reference proteome</keyword>
<sequence length="266" mass="28906">MRWCRSPDSGCFPVLRVASCVCVRLRTGAIKLGCEGMPARGRWPRGKRKATFGKPAQKSDPEVGDLVGKIVHIPATEYGISVPGMFYRARVVKKDPKRKSSVILSFFEDDGSHNWMPAMEVRRWLSETGSVETTTNCHSDDYAAQTLLHIKSLSLRNSPGDQPVGGKWSEGVQAGCLAGKMEPQVMACNGHGDADVGQKAENARWKVKAGKMGTAVHALPRGRPRCVLAESQPGSIGTDWVQPVDVGEVKVQELCADGKADVEMDF</sequence>
<evidence type="ECO:0000313" key="1">
    <source>
        <dbReference type="EMBL" id="CAD7705268.1"/>
    </source>
</evidence>
<accession>A0A8S1JGH2</accession>